<keyword evidence="9" id="KW-1185">Reference proteome</keyword>
<keyword evidence="4" id="KW-0804">Transcription</keyword>
<evidence type="ECO:0000256" key="1">
    <source>
        <dbReference type="ARBA" id="ARBA00010641"/>
    </source>
</evidence>
<keyword evidence="3" id="KW-0731">Sigma factor</keyword>
<sequence>MTRSPDDDGQADVRAAQAGDEAAFARLYRATHPGLLRYVSALSGADAEDVCAEAWAQACRDLGRFRGGTDDFRAWIARIARNRATDLHRARGRRPAESLPPDAMPDRPADATTDAAALEAMDTARVLRALATLPPDQAEAVLLRVVLGLDAKRAGAVLGKRAGAVRTASYRGLRTLAATFDEDASS</sequence>
<comment type="similarity">
    <text evidence="1">Belongs to the sigma-70 factor family. ECF subfamily.</text>
</comment>
<dbReference type="AlphaFoldDB" id="A0A4S8NIN1"/>
<dbReference type="Gene3D" id="1.10.1740.10">
    <property type="match status" value="1"/>
</dbReference>
<feature type="domain" description="RNA polymerase sigma-70 region 2" evidence="6">
    <location>
        <begin position="27"/>
        <end position="94"/>
    </location>
</feature>
<evidence type="ECO:0000256" key="2">
    <source>
        <dbReference type="ARBA" id="ARBA00023015"/>
    </source>
</evidence>
<dbReference type="RefSeq" id="WP_136562116.1">
    <property type="nucleotide sequence ID" value="NZ_BAABLS010000010.1"/>
</dbReference>
<evidence type="ECO:0000256" key="4">
    <source>
        <dbReference type="ARBA" id="ARBA00023163"/>
    </source>
</evidence>
<name>A0A4S8NIN1_9ACTN</name>
<dbReference type="EMBL" id="STGW01000003">
    <property type="protein sequence ID" value="THV16021.1"/>
    <property type="molecule type" value="Genomic_DNA"/>
</dbReference>
<keyword evidence="2" id="KW-0805">Transcription regulation</keyword>
<reference evidence="8 9" key="1">
    <citation type="journal article" date="2009" name="Int. J. Syst. Evol. Microbiol.">
        <title>Nocardioides caeni sp. nov., isolated from wastewater.</title>
        <authorList>
            <person name="Yoon J.H."/>
            <person name="Kang S.J."/>
            <person name="Park S."/>
            <person name="Kim W."/>
            <person name="Oh T.K."/>
        </authorList>
    </citation>
    <scope>NUCLEOTIDE SEQUENCE [LARGE SCALE GENOMIC DNA]</scope>
    <source>
        <strain evidence="8 9">DSM 23134</strain>
    </source>
</reference>
<gene>
    <name evidence="8" type="ORF">E9934_06705</name>
</gene>
<dbReference type="OrthoDB" id="5501064at2"/>
<evidence type="ECO:0000313" key="9">
    <source>
        <dbReference type="Proteomes" id="UP000307087"/>
    </source>
</evidence>
<dbReference type="GO" id="GO:0003677">
    <property type="term" value="F:DNA binding"/>
    <property type="evidence" value="ECO:0007669"/>
    <property type="project" value="InterPro"/>
</dbReference>
<accession>A0A4S8NIN1</accession>
<dbReference type="SUPFAM" id="SSF88946">
    <property type="entry name" value="Sigma2 domain of RNA polymerase sigma factors"/>
    <property type="match status" value="1"/>
</dbReference>
<feature type="domain" description="RNA polymerase sigma factor 70 region 4 type 2" evidence="7">
    <location>
        <begin position="125"/>
        <end position="176"/>
    </location>
</feature>
<dbReference type="NCBIfam" id="TIGR02937">
    <property type="entry name" value="sigma70-ECF"/>
    <property type="match status" value="1"/>
</dbReference>
<dbReference type="InterPro" id="IPR007627">
    <property type="entry name" value="RNA_pol_sigma70_r2"/>
</dbReference>
<dbReference type="GO" id="GO:0006352">
    <property type="term" value="P:DNA-templated transcription initiation"/>
    <property type="evidence" value="ECO:0007669"/>
    <property type="project" value="InterPro"/>
</dbReference>
<evidence type="ECO:0000313" key="8">
    <source>
        <dbReference type="EMBL" id="THV16021.1"/>
    </source>
</evidence>
<protein>
    <submittedName>
        <fullName evidence="8">RNA polymerase sigma factor</fullName>
    </submittedName>
</protein>
<dbReference type="PANTHER" id="PTHR43133:SF66">
    <property type="entry name" value="ECF RNA POLYMERASE SIGMA FACTOR SIGK"/>
    <property type="match status" value="1"/>
</dbReference>
<organism evidence="8 9">
    <name type="scientific">Nocardioides caeni</name>
    <dbReference type="NCBI Taxonomy" id="574700"/>
    <lineage>
        <taxon>Bacteria</taxon>
        <taxon>Bacillati</taxon>
        <taxon>Actinomycetota</taxon>
        <taxon>Actinomycetes</taxon>
        <taxon>Propionibacteriales</taxon>
        <taxon>Nocardioidaceae</taxon>
        <taxon>Nocardioides</taxon>
    </lineage>
</organism>
<evidence type="ECO:0000256" key="5">
    <source>
        <dbReference type="SAM" id="MobiDB-lite"/>
    </source>
</evidence>
<evidence type="ECO:0000256" key="3">
    <source>
        <dbReference type="ARBA" id="ARBA00023082"/>
    </source>
</evidence>
<dbReference type="InterPro" id="IPR039425">
    <property type="entry name" value="RNA_pol_sigma-70-like"/>
</dbReference>
<dbReference type="Gene3D" id="1.10.10.10">
    <property type="entry name" value="Winged helix-like DNA-binding domain superfamily/Winged helix DNA-binding domain"/>
    <property type="match status" value="1"/>
</dbReference>
<dbReference type="Pfam" id="PF08281">
    <property type="entry name" value="Sigma70_r4_2"/>
    <property type="match status" value="1"/>
</dbReference>
<dbReference type="PANTHER" id="PTHR43133">
    <property type="entry name" value="RNA POLYMERASE ECF-TYPE SIGMA FACTO"/>
    <property type="match status" value="1"/>
</dbReference>
<proteinExistence type="inferred from homology"/>
<dbReference type="InterPro" id="IPR013325">
    <property type="entry name" value="RNA_pol_sigma_r2"/>
</dbReference>
<dbReference type="InterPro" id="IPR013249">
    <property type="entry name" value="RNA_pol_sigma70_r4_t2"/>
</dbReference>
<dbReference type="InterPro" id="IPR014284">
    <property type="entry name" value="RNA_pol_sigma-70_dom"/>
</dbReference>
<dbReference type="InterPro" id="IPR036388">
    <property type="entry name" value="WH-like_DNA-bd_sf"/>
</dbReference>
<dbReference type="Pfam" id="PF04542">
    <property type="entry name" value="Sigma70_r2"/>
    <property type="match status" value="1"/>
</dbReference>
<evidence type="ECO:0000259" key="6">
    <source>
        <dbReference type="Pfam" id="PF04542"/>
    </source>
</evidence>
<evidence type="ECO:0000259" key="7">
    <source>
        <dbReference type="Pfam" id="PF08281"/>
    </source>
</evidence>
<dbReference type="Proteomes" id="UP000307087">
    <property type="component" value="Unassembled WGS sequence"/>
</dbReference>
<feature type="region of interest" description="Disordered" evidence="5">
    <location>
        <begin position="87"/>
        <end position="109"/>
    </location>
</feature>
<dbReference type="SUPFAM" id="SSF88659">
    <property type="entry name" value="Sigma3 and sigma4 domains of RNA polymerase sigma factors"/>
    <property type="match status" value="1"/>
</dbReference>
<dbReference type="GO" id="GO:0016987">
    <property type="term" value="F:sigma factor activity"/>
    <property type="evidence" value="ECO:0007669"/>
    <property type="project" value="UniProtKB-KW"/>
</dbReference>
<comment type="caution">
    <text evidence="8">The sequence shown here is derived from an EMBL/GenBank/DDBJ whole genome shotgun (WGS) entry which is preliminary data.</text>
</comment>
<dbReference type="InterPro" id="IPR013324">
    <property type="entry name" value="RNA_pol_sigma_r3/r4-like"/>
</dbReference>